<dbReference type="Gene3D" id="3.40.50.10140">
    <property type="entry name" value="Toll/interleukin-1 receptor homology (TIR) domain"/>
    <property type="match status" value="1"/>
</dbReference>
<dbReference type="InterPro" id="IPR058192">
    <property type="entry name" value="WHD_ROQ1-like"/>
</dbReference>
<evidence type="ECO:0000313" key="4">
    <source>
        <dbReference type="EMBL" id="PWA52930.1"/>
    </source>
</evidence>
<dbReference type="InterPro" id="IPR044974">
    <property type="entry name" value="Disease_R_plants"/>
</dbReference>
<dbReference type="SMART" id="SM00382">
    <property type="entry name" value="AAA"/>
    <property type="match status" value="1"/>
</dbReference>
<protein>
    <submittedName>
        <fullName evidence="4">Toll/interleukin-1 receptor (TIR) domain-containing protein</fullName>
    </submittedName>
</protein>
<dbReference type="STRING" id="35608.A0A2U1LVA5"/>
<dbReference type="Gene3D" id="1.10.8.430">
    <property type="entry name" value="Helical domain of apoptotic protease-activating factors"/>
    <property type="match status" value="1"/>
</dbReference>
<name>A0A2U1LVA5_ARTAN</name>
<dbReference type="GO" id="GO:0043531">
    <property type="term" value="F:ADP binding"/>
    <property type="evidence" value="ECO:0007669"/>
    <property type="project" value="InterPro"/>
</dbReference>
<dbReference type="PANTHER" id="PTHR11017">
    <property type="entry name" value="LEUCINE-RICH REPEAT-CONTAINING PROTEIN"/>
    <property type="match status" value="1"/>
</dbReference>
<dbReference type="PANTHER" id="PTHR11017:SF340">
    <property type="entry name" value="NB-ARC-RELATED"/>
    <property type="match status" value="1"/>
</dbReference>
<dbReference type="Pfam" id="PF23282">
    <property type="entry name" value="WHD_ROQ1"/>
    <property type="match status" value="1"/>
</dbReference>
<dbReference type="GO" id="GO:0007165">
    <property type="term" value="P:signal transduction"/>
    <property type="evidence" value="ECO:0007669"/>
    <property type="project" value="InterPro"/>
</dbReference>
<dbReference type="Gene3D" id="3.40.50.300">
    <property type="entry name" value="P-loop containing nucleotide triphosphate hydrolases"/>
    <property type="match status" value="1"/>
</dbReference>
<accession>A0A2U1LVA5</accession>
<evidence type="ECO:0000313" key="5">
    <source>
        <dbReference type="Proteomes" id="UP000245207"/>
    </source>
</evidence>
<dbReference type="InterPro" id="IPR032675">
    <property type="entry name" value="LRR_dom_sf"/>
</dbReference>
<dbReference type="Pfam" id="PF01582">
    <property type="entry name" value="TIR"/>
    <property type="match status" value="1"/>
</dbReference>
<dbReference type="AlphaFoldDB" id="A0A2U1LVA5"/>
<dbReference type="InterPro" id="IPR035897">
    <property type="entry name" value="Toll_tir_struct_dom_sf"/>
</dbReference>
<reference evidence="4 5" key="1">
    <citation type="journal article" date="2018" name="Mol. Plant">
        <title>The genome of Artemisia annua provides insight into the evolution of Asteraceae family and artemisinin biosynthesis.</title>
        <authorList>
            <person name="Shen Q."/>
            <person name="Zhang L."/>
            <person name="Liao Z."/>
            <person name="Wang S."/>
            <person name="Yan T."/>
            <person name="Shi P."/>
            <person name="Liu M."/>
            <person name="Fu X."/>
            <person name="Pan Q."/>
            <person name="Wang Y."/>
            <person name="Lv Z."/>
            <person name="Lu X."/>
            <person name="Zhang F."/>
            <person name="Jiang W."/>
            <person name="Ma Y."/>
            <person name="Chen M."/>
            <person name="Hao X."/>
            <person name="Li L."/>
            <person name="Tang Y."/>
            <person name="Lv G."/>
            <person name="Zhou Y."/>
            <person name="Sun X."/>
            <person name="Brodelius P.E."/>
            <person name="Rose J.K.C."/>
            <person name="Tang K."/>
        </authorList>
    </citation>
    <scope>NUCLEOTIDE SEQUENCE [LARGE SCALE GENOMIC DNA]</scope>
    <source>
        <strain evidence="5">cv. Huhao1</strain>
        <tissue evidence="4">Leaf</tissue>
    </source>
</reference>
<sequence length="994" mass="113064">MKCRDERGQIVIPIFYHVDPSEVRKQKGEFGKAFAKQEQENITKARSWRKALVDASNLAGWEPKQIASGHESVGIKKIVEKILDKLFFINSKSDDDLVGMETRLQELKSRLETGSGGVRMVGIWGVGGSGKTTLASCVYTEISHQFEGHFIVDNIREESSIHGLKQLQKRFLSAVFKRKVEVQSVAEGKRKIKSMLCRISVLILLDDVDDLGQLEALAGSHNWFGGGSRIIITTRDEHLLRTHKVDMVLPVSLLSNDDAIRLLNKHAYQENKPIEDYETLSQRVVSYASGLPLALKVLGSFLYDKDKNEWMSTLARLEDIPETEIMDKLKISYDGLKPVEKELFLDIACFFREKTKDYAIEILDACGFHPRIGITVLIQKALITISNGKFDMHDLVQQLGQYIVRGEHPNNPEKQSRVWLSEDIEDMCSRDAIMETDNIKAIECSDHDCSSRFYKLVSNMKKLRLLSVRITDNEDVEEPTFLSNELRYLHWEVYPASPFPKSFQPTKLVVLKLCFSLQKELWKGYKYLPHLKELLLSDVYGLVKTPDFGGLPCLQKFTLQFCGLKEIHPSLGNHSNLVYVSIHQCNKLSKFPTIVQMKKLEHLEIWYCRALQEFPEIQTNMDSLVVLDLIHVGIKVIPSSVGEYCTNLISLHFCYCHDIKIIEGNFRALTHLQKFEFTSSTKLEKLPEDLFGENSCLEEISLPWMRQPFLPSGCLGFPFLPCFLRKLDLSYCGLENEKCPQILLPELPSSIAILIADFCDSLISIGDFHTECEWLCHVSFLKEMTTSPLVGVPGNEKLLGSMLKGKAIENHSFILKLAGVEIPKGFTPPLINGNKFTLQLSPNWYSDYSGFLICAVLTGSYTLPPKITMKHENRMDCQQDVVWEESVDDKITWVGYVSFGSLRHTAWWNPTSNMISFSMNIFSSAIPDDTSDSDNMSEYMQETCSGLGVKLLSRQSESGPVETTKSSEFLDKKDDYSHKLRIEYDLKSFLEIVF</sequence>
<evidence type="ECO:0000256" key="2">
    <source>
        <dbReference type="ARBA" id="ARBA00022737"/>
    </source>
</evidence>
<dbReference type="Pfam" id="PF00931">
    <property type="entry name" value="NB-ARC"/>
    <property type="match status" value="1"/>
</dbReference>
<keyword evidence="5" id="KW-1185">Reference proteome</keyword>
<dbReference type="SUPFAM" id="SSF52540">
    <property type="entry name" value="P-loop containing nucleoside triphosphate hydrolases"/>
    <property type="match status" value="1"/>
</dbReference>
<dbReference type="FunFam" id="1.10.8.430:FF:000002">
    <property type="entry name" value="Disease resistance protein (TIR-NBS-LRR class)"/>
    <property type="match status" value="1"/>
</dbReference>
<dbReference type="InterPro" id="IPR027417">
    <property type="entry name" value="P-loop_NTPase"/>
</dbReference>
<evidence type="ECO:0000259" key="3">
    <source>
        <dbReference type="PROSITE" id="PS50104"/>
    </source>
</evidence>
<dbReference type="InterPro" id="IPR003593">
    <property type="entry name" value="AAA+_ATPase"/>
</dbReference>
<comment type="caution">
    <text evidence="4">The sequence shown here is derived from an EMBL/GenBank/DDBJ whole genome shotgun (WGS) entry which is preliminary data.</text>
</comment>
<gene>
    <name evidence="4" type="ORF">CTI12_AA448660</name>
</gene>
<dbReference type="PRINTS" id="PR00364">
    <property type="entry name" value="DISEASERSIST"/>
</dbReference>
<keyword evidence="4" id="KW-0675">Receptor</keyword>
<dbReference type="InterPro" id="IPR002182">
    <property type="entry name" value="NB-ARC"/>
</dbReference>
<dbReference type="OrthoDB" id="1720901at2759"/>
<dbReference type="PROSITE" id="PS50104">
    <property type="entry name" value="TIR"/>
    <property type="match status" value="1"/>
</dbReference>
<dbReference type="Gene3D" id="3.80.10.10">
    <property type="entry name" value="Ribonuclease Inhibitor"/>
    <property type="match status" value="2"/>
</dbReference>
<proteinExistence type="predicted"/>
<feature type="domain" description="TIR" evidence="3">
    <location>
        <begin position="1"/>
        <end position="86"/>
    </location>
</feature>
<keyword evidence="2" id="KW-0677">Repeat</keyword>
<dbReference type="SUPFAM" id="SSF52058">
    <property type="entry name" value="L domain-like"/>
    <property type="match status" value="1"/>
</dbReference>
<keyword evidence="1" id="KW-0433">Leucine-rich repeat</keyword>
<dbReference type="InterPro" id="IPR000157">
    <property type="entry name" value="TIR_dom"/>
</dbReference>
<evidence type="ECO:0000256" key="1">
    <source>
        <dbReference type="ARBA" id="ARBA00022614"/>
    </source>
</evidence>
<dbReference type="Proteomes" id="UP000245207">
    <property type="component" value="Unassembled WGS sequence"/>
</dbReference>
<dbReference type="InterPro" id="IPR042197">
    <property type="entry name" value="Apaf_helical"/>
</dbReference>
<dbReference type="EMBL" id="PKPP01007608">
    <property type="protein sequence ID" value="PWA52930.1"/>
    <property type="molecule type" value="Genomic_DNA"/>
</dbReference>
<organism evidence="4 5">
    <name type="scientific">Artemisia annua</name>
    <name type="common">Sweet wormwood</name>
    <dbReference type="NCBI Taxonomy" id="35608"/>
    <lineage>
        <taxon>Eukaryota</taxon>
        <taxon>Viridiplantae</taxon>
        <taxon>Streptophyta</taxon>
        <taxon>Embryophyta</taxon>
        <taxon>Tracheophyta</taxon>
        <taxon>Spermatophyta</taxon>
        <taxon>Magnoliopsida</taxon>
        <taxon>eudicotyledons</taxon>
        <taxon>Gunneridae</taxon>
        <taxon>Pentapetalae</taxon>
        <taxon>asterids</taxon>
        <taxon>campanulids</taxon>
        <taxon>Asterales</taxon>
        <taxon>Asteraceae</taxon>
        <taxon>Asteroideae</taxon>
        <taxon>Anthemideae</taxon>
        <taxon>Artemisiinae</taxon>
        <taxon>Artemisia</taxon>
    </lineage>
</organism>
<dbReference type="GO" id="GO:0006952">
    <property type="term" value="P:defense response"/>
    <property type="evidence" value="ECO:0007669"/>
    <property type="project" value="InterPro"/>
</dbReference>
<dbReference type="SUPFAM" id="SSF52200">
    <property type="entry name" value="Toll/Interleukin receptor TIR domain"/>
    <property type="match status" value="1"/>
</dbReference>